<dbReference type="Proteomes" id="UP000623467">
    <property type="component" value="Unassembled WGS sequence"/>
</dbReference>
<proteinExistence type="predicted"/>
<evidence type="ECO:0000313" key="2">
    <source>
        <dbReference type="Proteomes" id="UP000623467"/>
    </source>
</evidence>
<comment type="caution">
    <text evidence="1">The sequence shown here is derived from an EMBL/GenBank/DDBJ whole genome shotgun (WGS) entry which is preliminary data.</text>
</comment>
<evidence type="ECO:0000313" key="1">
    <source>
        <dbReference type="EMBL" id="KAF7368067.1"/>
    </source>
</evidence>
<reference evidence="1" key="1">
    <citation type="submission" date="2020-05" db="EMBL/GenBank/DDBJ databases">
        <title>Mycena genomes resolve the evolution of fungal bioluminescence.</title>
        <authorList>
            <person name="Tsai I.J."/>
        </authorList>
    </citation>
    <scope>NUCLEOTIDE SEQUENCE</scope>
    <source>
        <strain evidence="1">160909Yilan</strain>
    </source>
</reference>
<dbReference type="OrthoDB" id="3145912at2759"/>
<gene>
    <name evidence="1" type="ORF">MSAN_00872800</name>
</gene>
<dbReference type="EMBL" id="JACAZH010000005">
    <property type="protein sequence ID" value="KAF7368067.1"/>
    <property type="molecule type" value="Genomic_DNA"/>
</dbReference>
<protein>
    <submittedName>
        <fullName evidence="1">Uncharacterized protein</fullName>
    </submittedName>
</protein>
<sequence>MFRIDPLLYRVIFLKNSAAAVDELPRLGIYTFTAEALQKISHNSLAHVRHLFLDRHAVGETALKTWVPACTGITNLFAQLECTPESLSSLSGFTNVRYLTIDVRALSGTDVPYPLFLNVTHLELLAFRTRNRKVAPIIYAPMCQNIALIPQLTHIALNPRLHTLLSHDGLRANMQLQCIVFLAANRSSLVGSPLLDDDRFVCIEERQHYELDWLNGSVFGEDYWSLADELIAARRAGTIDRFRYRVASGKDLEYVEESWD</sequence>
<name>A0A8H7DCQ0_9AGAR</name>
<accession>A0A8H7DCQ0</accession>
<keyword evidence="2" id="KW-1185">Reference proteome</keyword>
<dbReference type="AlphaFoldDB" id="A0A8H7DCQ0"/>
<organism evidence="1 2">
    <name type="scientific">Mycena sanguinolenta</name>
    <dbReference type="NCBI Taxonomy" id="230812"/>
    <lineage>
        <taxon>Eukaryota</taxon>
        <taxon>Fungi</taxon>
        <taxon>Dikarya</taxon>
        <taxon>Basidiomycota</taxon>
        <taxon>Agaricomycotina</taxon>
        <taxon>Agaricomycetes</taxon>
        <taxon>Agaricomycetidae</taxon>
        <taxon>Agaricales</taxon>
        <taxon>Marasmiineae</taxon>
        <taxon>Mycenaceae</taxon>
        <taxon>Mycena</taxon>
    </lineage>
</organism>